<evidence type="ECO:0000313" key="1">
    <source>
        <dbReference type="EMBL" id="CAI0395979.1"/>
    </source>
</evidence>
<gene>
    <name evidence="1" type="ORF">LITE_LOCUS8936</name>
</gene>
<dbReference type="EMBL" id="CAMGYJ010000003">
    <property type="protein sequence ID" value="CAI0395979.1"/>
    <property type="molecule type" value="Genomic_DNA"/>
</dbReference>
<dbReference type="Proteomes" id="UP001154282">
    <property type="component" value="Unassembled WGS sequence"/>
</dbReference>
<reference evidence="1" key="1">
    <citation type="submission" date="2022-08" db="EMBL/GenBank/DDBJ databases">
        <authorList>
            <person name="Gutierrez-Valencia J."/>
        </authorList>
    </citation>
    <scope>NUCLEOTIDE SEQUENCE</scope>
</reference>
<accession>A0AAV0IH21</accession>
<keyword evidence="2" id="KW-1185">Reference proteome</keyword>
<evidence type="ECO:0000313" key="2">
    <source>
        <dbReference type="Proteomes" id="UP001154282"/>
    </source>
</evidence>
<protein>
    <submittedName>
        <fullName evidence="1">Uncharacterized protein</fullName>
    </submittedName>
</protein>
<comment type="caution">
    <text evidence="1">The sequence shown here is derived from an EMBL/GenBank/DDBJ whole genome shotgun (WGS) entry which is preliminary data.</text>
</comment>
<sequence length="8" mass="943">MVGRIRVI</sequence>
<organism evidence="1 2">
    <name type="scientific">Linum tenue</name>
    <dbReference type="NCBI Taxonomy" id="586396"/>
    <lineage>
        <taxon>Eukaryota</taxon>
        <taxon>Viridiplantae</taxon>
        <taxon>Streptophyta</taxon>
        <taxon>Embryophyta</taxon>
        <taxon>Tracheophyta</taxon>
        <taxon>Spermatophyta</taxon>
        <taxon>Magnoliopsida</taxon>
        <taxon>eudicotyledons</taxon>
        <taxon>Gunneridae</taxon>
        <taxon>Pentapetalae</taxon>
        <taxon>rosids</taxon>
        <taxon>fabids</taxon>
        <taxon>Malpighiales</taxon>
        <taxon>Linaceae</taxon>
        <taxon>Linum</taxon>
    </lineage>
</organism>
<name>A0AAV0IH21_9ROSI</name>
<proteinExistence type="predicted"/>